<proteinExistence type="predicted"/>
<name>A0A1T5I0R5_9GAMM</name>
<dbReference type="AlphaFoldDB" id="A0A1T5I0R5"/>
<dbReference type="Gene3D" id="3.30.420.40">
    <property type="match status" value="1"/>
</dbReference>
<feature type="domain" description="Carbamoyltransferase Kae1-like" evidence="1">
    <location>
        <begin position="453"/>
        <end position="571"/>
    </location>
</feature>
<accession>A0A1T5I0R5</accession>
<reference evidence="2 3" key="1">
    <citation type="submission" date="2017-02" db="EMBL/GenBank/DDBJ databases">
        <authorList>
            <person name="Peterson S.W."/>
        </authorList>
    </citation>
    <scope>NUCLEOTIDE SEQUENCE [LARGE SCALE GENOMIC DNA]</scope>
    <source>
        <strain evidence="3">type strain: NCCB 100098</strain>
    </source>
</reference>
<dbReference type="OrthoDB" id="5808866at2"/>
<gene>
    <name evidence="2" type="ORF">CZ809_02176</name>
</gene>
<protein>
    <recommendedName>
        <fullName evidence="1">Carbamoyltransferase Kae1-like domain-containing protein</fullName>
    </recommendedName>
</protein>
<organism evidence="2 3">
    <name type="scientific">Photobacterium piscicola</name>
    <dbReference type="NCBI Taxonomy" id="1378299"/>
    <lineage>
        <taxon>Bacteria</taxon>
        <taxon>Pseudomonadati</taxon>
        <taxon>Pseudomonadota</taxon>
        <taxon>Gammaproteobacteria</taxon>
        <taxon>Vibrionales</taxon>
        <taxon>Vibrionaceae</taxon>
        <taxon>Photobacterium</taxon>
    </lineage>
</organism>
<dbReference type="InterPro" id="IPR055128">
    <property type="entry name" value="HypF_C_2"/>
</dbReference>
<dbReference type="Pfam" id="PF22521">
    <property type="entry name" value="HypF_C_2"/>
    <property type="match status" value="1"/>
</dbReference>
<dbReference type="Proteomes" id="UP000189966">
    <property type="component" value="Unassembled WGS sequence"/>
</dbReference>
<evidence type="ECO:0000313" key="2">
    <source>
        <dbReference type="EMBL" id="SKC32660.1"/>
    </source>
</evidence>
<dbReference type="EMBL" id="FUZI01000003">
    <property type="protein sequence ID" value="SKC32660.1"/>
    <property type="molecule type" value="Genomic_DNA"/>
</dbReference>
<evidence type="ECO:0000259" key="1">
    <source>
        <dbReference type="Pfam" id="PF22521"/>
    </source>
</evidence>
<sequence length="580" mass="64909">MKLIQFSFTCSRPVPFYAQLCNDYLASQPVEITIGYEKNRYIIEAVGTQPQLEALADKIAKDFLLSIWLIDSSIKEIRHREGRIVPLTTTPHHLPFCSYCEPALGDNQSELFGEIGITCSHCHGEKLVDSSISNEQIQQWADTVMNTGHVSFSLPLPNNQQHEFHLSRGPIAATQHQRQQVIICNPNNVPMHFIVPSIHVLALSSLEKPRVTVRAKRHHAQLDQPLYDLCFSYNRVLTVLTEILRVRGIDYLHIETNHQQPLIARINKGWSQVCSDPAIHPLVPFKSVEPLHDQACINGLNAYWSKRRIRFDYQPNHANDVPAHTLPICALHGGMLESGVGRHSAAIYFGRYAAGEIVSQDKFTRTDTFLVMPTLPHSGTEMIAVLAAGEQADVLAKFKHQIPVSYNDLNKLVLNECNDQLSGLFAVVATVLGLSKSGHDSVQYLNDALIAKSLHNDSNQGHRVDFSLDMVNSKRTIDWAKMLGSLMSFSLVVDEVDYDKLAFGVMDSLADYIANWIERMDETTGIKAVTLAGSDFANEVLADRICLRVGKNFPIVTNRKLELDGSNLSAGALFLKMRRR</sequence>
<evidence type="ECO:0000313" key="3">
    <source>
        <dbReference type="Proteomes" id="UP000189966"/>
    </source>
</evidence>